<dbReference type="PROSITE" id="PS51257">
    <property type="entry name" value="PROKAR_LIPOPROTEIN"/>
    <property type="match status" value="1"/>
</dbReference>
<dbReference type="PROSITE" id="PS50213">
    <property type="entry name" value="FAS1"/>
    <property type="match status" value="1"/>
</dbReference>
<dbReference type="RefSeq" id="WP_131329179.1">
    <property type="nucleotide sequence ID" value="NZ_CP044016.1"/>
</dbReference>
<evidence type="ECO:0000313" key="3">
    <source>
        <dbReference type="Proteomes" id="UP000292424"/>
    </source>
</evidence>
<accession>A0A5P2G398</accession>
<dbReference type="Pfam" id="PF02469">
    <property type="entry name" value="Fasciclin"/>
    <property type="match status" value="1"/>
</dbReference>
<dbReference type="AlphaFoldDB" id="A0A5P2G398"/>
<sequence length="469" mass="52882">MTKILFRIAILLLIILISCRKSEDANVPASSESIYTILSSNTELSLFTNLINKTGYSDILKSSQNYTVWAPSNDAIAQISSEIPTDSAGLREFVGNYISRQIYTQVGYNDKIQLLNGKYATLGKDSFQYIPISQGDIPGENGLLHILSRAILTKMNISEYLNSLTTDIKERDYLNSITYTYRDSSIREVVGYDTLNDKPLYNYTGPLLSGNKFTEQVRDLSNEKSNYTFFILDDGVWETNLSQLQPYFKTSTEDSTNNLAAFHSLKFLTIDSAYTNLENLPDSIVAVNGIKFHIDKNAVTKSYNASNGIVYHLNNWTVPLKTLLPTIYTQGEYPTGFTDLSHSSAIFYRIKQDPNGITFRDLLINGVGVAQFYVHYSIPNVYSGKYRISWRSVIGGYDGLLSFRQRLAIGYWNATDFNYTTVSANNYNEVYIGDYTINHYGTLDVYIVSDNANTAGTISLDYLKMELDN</sequence>
<evidence type="ECO:0000259" key="1">
    <source>
        <dbReference type="PROSITE" id="PS50213"/>
    </source>
</evidence>
<dbReference type="InterPro" id="IPR036378">
    <property type="entry name" value="FAS1_dom_sf"/>
</dbReference>
<dbReference type="Gene3D" id="2.30.180.10">
    <property type="entry name" value="FAS1 domain"/>
    <property type="match status" value="1"/>
</dbReference>
<organism evidence="2 3">
    <name type="scientific">Rhizosphaericola mali</name>
    <dbReference type="NCBI Taxonomy" id="2545455"/>
    <lineage>
        <taxon>Bacteria</taxon>
        <taxon>Pseudomonadati</taxon>
        <taxon>Bacteroidota</taxon>
        <taxon>Chitinophagia</taxon>
        <taxon>Chitinophagales</taxon>
        <taxon>Chitinophagaceae</taxon>
        <taxon>Rhizosphaericola</taxon>
    </lineage>
</organism>
<reference evidence="2 3" key="1">
    <citation type="submission" date="2019-09" db="EMBL/GenBank/DDBJ databases">
        <title>Complete genome sequence of Arachidicoccus sp. B3-10 isolated from apple orchard soil.</title>
        <authorList>
            <person name="Kim H.S."/>
            <person name="Han K.-I."/>
            <person name="Suh M.K."/>
            <person name="Lee K.C."/>
            <person name="Eom M.K."/>
            <person name="Kim J.-S."/>
            <person name="Kang S.W."/>
            <person name="Sin Y."/>
            <person name="Lee J.-S."/>
        </authorList>
    </citation>
    <scope>NUCLEOTIDE SEQUENCE [LARGE SCALE GENOMIC DNA]</scope>
    <source>
        <strain evidence="2 3">B3-10</strain>
    </source>
</reference>
<keyword evidence="3" id="KW-1185">Reference proteome</keyword>
<proteinExistence type="predicted"/>
<evidence type="ECO:0000313" key="2">
    <source>
        <dbReference type="EMBL" id="QES88292.1"/>
    </source>
</evidence>
<protein>
    <recommendedName>
        <fullName evidence="1">FAS1 domain-containing protein</fullName>
    </recommendedName>
</protein>
<dbReference type="EMBL" id="CP044016">
    <property type="protein sequence ID" value="QES88292.1"/>
    <property type="molecule type" value="Genomic_DNA"/>
</dbReference>
<dbReference type="Proteomes" id="UP000292424">
    <property type="component" value="Chromosome"/>
</dbReference>
<dbReference type="InterPro" id="IPR000782">
    <property type="entry name" value="FAS1_domain"/>
</dbReference>
<feature type="domain" description="FAS1" evidence="1">
    <location>
        <begin position="31"/>
        <end position="151"/>
    </location>
</feature>
<gene>
    <name evidence="2" type="ORF">E0W69_006290</name>
</gene>
<dbReference type="SUPFAM" id="SSF82153">
    <property type="entry name" value="FAS1 domain"/>
    <property type="match status" value="1"/>
</dbReference>
<dbReference type="OrthoDB" id="831756at2"/>
<name>A0A5P2G398_9BACT</name>
<dbReference type="KEGG" id="arac:E0W69_006290"/>